<feature type="compositionally biased region" description="Basic and acidic residues" evidence="1">
    <location>
        <begin position="182"/>
        <end position="201"/>
    </location>
</feature>
<name>A0A8H4C802_COLGL</name>
<evidence type="ECO:0000256" key="1">
    <source>
        <dbReference type="SAM" id="MobiDB-lite"/>
    </source>
</evidence>
<proteinExistence type="predicted"/>
<protein>
    <submittedName>
        <fullName evidence="2">Uncharacterized protein</fullName>
    </submittedName>
</protein>
<keyword evidence="3" id="KW-1185">Reference proteome</keyword>
<comment type="caution">
    <text evidence="2">The sequence shown here is derived from an EMBL/GenBank/DDBJ whole genome shotgun (WGS) entry which is preliminary data.</text>
</comment>
<organism evidence="2 3">
    <name type="scientific">Colletotrichum gloeosporioides</name>
    <name type="common">Anthracnose fungus</name>
    <name type="synonym">Glomerella cingulata</name>
    <dbReference type="NCBI Taxonomy" id="474922"/>
    <lineage>
        <taxon>Eukaryota</taxon>
        <taxon>Fungi</taxon>
        <taxon>Dikarya</taxon>
        <taxon>Ascomycota</taxon>
        <taxon>Pezizomycotina</taxon>
        <taxon>Sordariomycetes</taxon>
        <taxon>Hypocreomycetidae</taxon>
        <taxon>Glomerellales</taxon>
        <taxon>Glomerellaceae</taxon>
        <taxon>Colletotrichum</taxon>
        <taxon>Colletotrichum gloeosporioides species complex</taxon>
    </lineage>
</organism>
<dbReference type="RefSeq" id="XP_045258315.1">
    <property type="nucleotide sequence ID" value="XM_045415142.1"/>
</dbReference>
<dbReference type="AlphaFoldDB" id="A0A8H4C802"/>
<sequence length="239" mass="25876">MKAGSATYSYGFKRPVCCKFHVEGAFSLRLGHYLATEHDGFPRAVRWLISFSVLYFGFISTRDILAEHLRRPHLFCPKEDKPPPPTARINVSLEISVTPTLPRFGESLPQLAAWAVHGTDFARRIILILEAASRTFDALDRKLGKQEQTQRKQLEYFSGGGGNSSDSKEVEEVARGCVQGAGERRSTLSRDDDPVPRDAGRDGSASRPEGESAEGVGAEDDGAAEGVAGIGGRGEGRGA</sequence>
<dbReference type="EMBL" id="WVTB01000086">
    <property type="protein sequence ID" value="KAF3799155.1"/>
    <property type="molecule type" value="Genomic_DNA"/>
</dbReference>
<evidence type="ECO:0000313" key="2">
    <source>
        <dbReference type="EMBL" id="KAF3799155.1"/>
    </source>
</evidence>
<dbReference type="Proteomes" id="UP000613401">
    <property type="component" value="Unassembled WGS sequence"/>
</dbReference>
<reference evidence="2" key="1">
    <citation type="journal article" date="2020" name="Phytopathology">
        <title>Genome sequence and comparative analysis of Colletotrichum gloeosporioides isolated from Liriodendron leaves.</title>
        <authorList>
            <person name="Fu F.F."/>
            <person name="Hao Z."/>
            <person name="Wang P."/>
            <person name="Lu Y."/>
            <person name="Xue L.J."/>
            <person name="Wei G."/>
            <person name="Tian Y."/>
            <person name="Baishi H."/>
            <person name="Xu H."/>
            <person name="Shi J."/>
            <person name="Cheng T."/>
            <person name="Wang G."/>
            <person name="Yi Y."/>
            <person name="Chen J."/>
        </authorList>
    </citation>
    <scope>NUCLEOTIDE SEQUENCE</scope>
    <source>
        <strain evidence="2">Lc1</strain>
    </source>
</reference>
<gene>
    <name evidence="2" type="ORF">GCG54_00015342</name>
</gene>
<dbReference type="GeneID" id="69022446"/>
<evidence type="ECO:0000313" key="3">
    <source>
        <dbReference type="Proteomes" id="UP000613401"/>
    </source>
</evidence>
<feature type="region of interest" description="Disordered" evidence="1">
    <location>
        <begin position="155"/>
        <end position="239"/>
    </location>
</feature>
<reference evidence="2" key="2">
    <citation type="submission" date="2020-03" db="EMBL/GenBank/DDBJ databases">
        <authorList>
            <person name="Fu F.-F."/>
            <person name="Chen J."/>
        </authorList>
    </citation>
    <scope>NUCLEOTIDE SEQUENCE</scope>
    <source>
        <strain evidence="2">Lc1</strain>
    </source>
</reference>
<accession>A0A8H4C802</accession>